<accession>A0A146JZJ8</accession>
<feature type="compositionally biased region" description="Acidic residues" evidence="1">
    <location>
        <begin position="293"/>
        <end position="304"/>
    </location>
</feature>
<sequence>LKRVDNRVASIAKQYTNFSEYPELYATVTKVRIKKNLKAPIYHPPIRKQSPTASPKPIKVMQSINTKAIMPSMKNFGNSLQLKTQAPIKLKVLQKSPNQSHQKSHTIISQQDNLSKLQTSPTVSIYNMLLQNETESKDTTQTKQTIQPNVLTENEIVRNPNNSYQLSEIQLSFMIDKSEQKFKLSSTDVHYTESKYISDSKPSTDKKDSSKSTDKNSSKGDNQLLIKKLLKNQIKLKNDTFDDEQIEEKIADVDMDVISESQPLEKPVLERIVSNQPVNSVIQNKEEDKDQDQFDEDEFDDDPKQEDQNNPDIEIDF</sequence>
<proteinExistence type="predicted"/>
<evidence type="ECO:0000256" key="1">
    <source>
        <dbReference type="SAM" id="MobiDB-lite"/>
    </source>
</evidence>
<feature type="non-terminal residue" evidence="2">
    <location>
        <position position="1"/>
    </location>
</feature>
<feature type="region of interest" description="Disordered" evidence="1">
    <location>
        <begin position="268"/>
        <end position="317"/>
    </location>
</feature>
<reference evidence="2" key="1">
    <citation type="submission" date="2015-07" db="EMBL/GenBank/DDBJ databases">
        <title>Adaptation to a free-living lifestyle via gene acquisitions in the diplomonad Trepomonas sp. PC1.</title>
        <authorList>
            <person name="Xu F."/>
            <person name="Jerlstrom-Hultqvist J."/>
            <person name="Kolisko M."/>
            <person name="Simpson A.G.B."/>
            <person name="Roger A.J."/>
            <person name="Svard S.G."/>
            <person name="Andersson J.O."/>
        </authorList>
    </citation>
    <scope>NUCLEOTIDE SEQUENCE</scope>
    <source>
        <strain evidence="2">PC1</strain>
    </source>
</reference>
<gene>
    <name evidence="2" type="ORF">TPC1_31706</name>
</gene>
<dbReference type="AlphaFoldDB" id="A0A146JZJ8"/>
<feature type="compositionally biased region" description="Polar residues" evidence="1">
    <location>
        <begin position="273"/>
        <end position="283"/>
    </location>
</feature>
<dbReference type="EMBL" id="GDID01007807">
    <property type="protein sequence ID" value="JAP88799.1"/>
    <property type="molecule type" value="Transcribed_RNA"/>
</dbReference>
<feature type="region of interest" description="Disordered" evidence="1">
    <location>
        <begin position="193"/>
        <end position="220"/>
    </location>
</feature>
<name>A0A146JZJ8_9EUKA</name>
<feature type="compositionally biased region" description="Basic and acidic residues" evidence="1">
    <location>
        <begin position="193"/>
        <end position="218"/>
    </location>
</feature>
<organism evidence="2">
    <name type="scientific">Trepomonas sp. PC1</name>
    <dbReference type="NCBI Taxonomy" id="1076344"/>
    <lineage>
        <taxon>Eukaryota</taxon>
        <taxon>Metamonada</taxon>
        <taxon>Diplomonadida</taxon>
        <taxon>Hexamitidae</taxon>
        <taxon>Hexamitinae</taxon>
        <taxon>Trepomonas</taxon>
    </lineage>
</organism>
<evidence type="ECO:0000313" key="2">
    <source>
        <dbReference type="EMBL" id="JAP88799.1"/>
    </source>
</evidence>
<protein>
    <submittedName>
        <fullName evidence="2">Uncharacterized protein</fullName>
    </submittedName>
</protein>